<dbReference type="GO" id="GO:0008408">
    <property type="term" value="F:3'-5' exonuclease activity"/>
    <property type="evidence" value="ECO:0007669"/>
    <property type="project" value="InterPro"/>
</dbReference>
<evidence type="ECO:0000256" key="5">
    <source>
        <dbReference type="ARBA" id="ARBA00022705"/>
    </source>
</evidence>
<dbReference type="SUPFAM" id="SSF52540">
    <property type="entry name" value="P-loop containing nucleoside triphosphate hydrolases"/>
    <property type="match status" value="1"/>
</dbReference>
<gene>
    <name evidence="10" type="ORF">EZJ58_1707</name>
</gene>
<dbReference type="SUPFAM" id="SSF48019">
    <property type="entry name" value="post-AAA+ oligomerization domain-like"/>
    <property type="match status" value="1"/>
</dbReference>
<dbReference type="InterPro" id="IPR048731">
    <property type="entry name" value="HolB_lid-gammaproteobact"/>
</dbReference>
<dbReference type="NCBIfam" id="NF005941">
    <property type="entry name" value="PRK07993.1"/>
    <property type="match status" value="1"/>
</dbReference>
<accession>A0A4R1NDC0</accession>
<dbReference type="FunFam" id="3.40.50.300:FF:000890">
    <property type="entry name" value="DNA polymerase III subunit delta"/>
    <property type="match status" value="1"/>
</dbReference>
<dbReference type="GO" id="GO:0006261">
    <property type="term" value="P:DNA-templated DNA replication"/>
    <property type="evidence" value="ECO:0007669"/>
    <property type="project" value="TreeGrafter"/>
</dbReference>
<evidence type="ECO:0000259" key="9">
    <source>
        <dbReference type="Pfam" id="PF21500"/>
    </source>
</evidence>
<dbReference type="OrthoDB" id="9811073at2"/>
<keyword evidence="5" id="KW-0235">DNA replication</keyword>
<keyword evidence="4" id="KW-0548">Nucleotidyltransferase</keyword>
<comment type="caution">
    <text evidence="10">The sequence shown here is derived from an EMBL/GenBank/DDBJ whole genome shotgun (WGS) entry which is preliminary data.</text>
</comment>
<keyword evidence="11" id="KW-1185">Reference proteome</keyword>
<dbReference type="InterPro" id="IPR027417">
    <property type="entry name" value="P-loop_NTPase"/>
</dbReference>
<keyword evidence="6" id="KW-0239">DNA-directed DNA polymerase</keyword>
<evidence type="ECO:0000256" key="1">
    <source>
        <dbReference type="ARBA" id="ARBA00012417"/>
    </source>
</evidence>
<dbReference type="Pfam" id="PF13177">
    <property type="entry name" value="DNA_pol3_delta2"/>
    <property type="match status" value="1"/>
</dbReference>
<reference evidence="10 11" key="1">
    <citation type="submission" date="2019-02" db="EMBL/GenBank/DDBJ databases">
        <title>Investigation of anaerobic lignin degradation for improved lignocellulosic biofuels.</title>
        <authorList>
            <person name="Deangelis K."/>
        </authorList>
    </citation>
    <scope>NUCLEOTIDE SEQUENCE [LARGE SCALE GENOMIC DNA]</scope>
    <source>
        <strain evidence="10 11">159R</strain>
    </source>
</reference>
<dbReference type="RefSeq" id="WP_132922483.1">
    <property type="nucleotide sequence ID" value="NZ_SJOI01000001.1"/>
</dbReference>
<dbReference type="GO" id="GO:0003887">
    <property type="term" value="F:DNA-directed DNA polymerase activity"/>
    <property type="evidence" value="ECO:0007669"/>
    <property type="project" value="UniProtKB-KW"/>
</dbReference>
<sequence>MNWYPWLNAPYRQIIARYQDGRGHHALLIHALKGSGVDSLCYAISRWLMCRQPEGMKSCGHCHSCQLMMAGNHPDFYRPEPEKGRSSLGVDSIRQVIDPLYNHAQQGGAKVVWLSDAEALTEQAANALLKTLEEPPDRTYFLLACREPSHLLPTLRSRCLYRHLPAPDEPTGSGWLLQQGIRDAEQARTALRLYNGAPLAALDILQPARWAERQGLCDGIRQALARRDLLSLLPYLNKDKDDEPLYWLLTLLTDALKWQAGAVAFAVNQDQRLLVEQLGTRYPSGILHHQLHQWLECRRQWQTISGINRELLLTNQLLNWDEAADVGAHPWSL</sequence>
<dbReference type="InterPro" id="IPR004622">
    <property type="entry name" value="DNA_pol_HolB"/>
</dbReference>
<evidence type="ECO:0000256" key="7">
    <source>
        <dbReference type="ARBA" id="ARBA00049244"/>
    </source>
</evidence>
<dbReference type="Gene3D" id="3.40.50.300">
    <property type="entry name" value="P-loop containing nucleotide triphosphate hydrolases"/>
    <property type="match status" value="1"/>
</dbReference>
<evidence type="ECO:0000313" key="11">
    <source>
        <dbReference type="Proteomes" id="UP000294555"/>
    </source>
</evidence>
<proteinExistence type="predicted"/>
<evidence type="ECO:0000256" key="4">
    <source>
        <dbReference type="ARBA" id="ARBA00022695"/>
    </source>
</evidence>
<dbReference type="NCBIfam" id="TIGR00678">
    <property type="entry name" value="holB"/>
    <property type="match status" value="1"/>
</dbReference>
<dbReference type="GO" id="GO:0009360">
    <property type="term" value="C:DNA polymerase III complex"/>
    <property type="evidence" value="ECO:0007669"/>
    <property type="project" value="InterPro"/>
</dbReference>
<dbReference type="GO" id="GO:0003677">
    <property type="term" value="F:DNA binding"/>
    <property type="evidence" value="ECO:0007669"/>
    <property type="project" value="InterPro"/>
</dbReference>
<dbReference type="Pfam" id="PF09115">
    <property type="entry name" value="DNApol3-delta_C"/>
    <property type="match status" value="1"/>
</dbReference>
<dbReference type="Proteomes" id="UP000294555">
    <property type="component" value="Unassembled WGS sequence"/>
</dbReference>
<evidence type="ECO:0000256" key="3">
    <source>
        <dbReference type="ARBA" id="ARBA00022679"/>
    </source>
</evidence>
<dbReference type="Pfam" id="PF21500">
    <property type="entry name" value="HolB_lid"/>
    <property type="match status" value="1"/>
</dbReference>
<dbReference type="PANTHER" id="PTHR11669">
    <property type="entry name" value="REPLICATION FACTOR C / DNA POLYMERASE III GAMMA-TAU SUBUNIT"/>
    <property type="match status" value="1"/>
</dbReference>
<dbReference type="InterPro" id="IPR008921">
    <property type="entry name" value="DNA_pol3_clamp-load_cplx_C"/>
</dbReference>
<dbReference type="AlphaFoldDB" id="A0A4R1NDC0"/>
<evidence type="ECO:0000313" key="10">
    <source>
        <dbReference type="EMBL" id="TCL03631.1"/>
    </source>
</evidence>
<dbReference type="InterPro" id="IPR050238">
    <property type="entry name" value="DNA_Rep/Repair_Clamp_Loader"/>
</dbReference>
<feature type="domain" description="DNA polymerase III delta subunit C-terminal" evidence="8">
    <location>
        <begin position="208"/>
        <end position="321"/>
    </location>
</feature>
<organism evidence="10 11">
    <name type="scientific">Sodalis ligni</name>
    <dbReference type="NCBI Taxonomy" id="2697027"/>
    <lineage>
        <taxon>Bacteria</taxon>
        <taxon>Pseudomonadati</taxon>
        <taxon>Pseudomonadota</taxon>
        <taxon>Gammaproteobacteria</taxon>
        <taxon>Enterobacterales</taxon>
        <taxon>Bruguierivoracaceae</taxon>
        <taxon>Sodalis</taxon>
    </lineage>
</organism>
<dbReference type="PANTHER" id="PTHR11669:SF8">
    <property type="entry name" value="DNA POLYMERASE III SUBUNIT DELTA"/>
    <property type="match status" value="1"/>
</dbReference>
<dbReference type="Gene3D" id="1.20.272.10">
    <property type="match status" value="1"/>
</dbReference>
<dbReference type="InterPro" id="IPR015199">
    <property type="entry name" value="DNA_pol_III_delta_C"/>
</dbReference>
<evidence type="ECO:0000259" key="8">
    <source>
        <dbReference type="Pfam" id="PF09115"/>
    </source>
</evidence>
<comment type="catalytic activity">
    <reaction evidence="7">
        <text>DNA(n) + a 2'-deoxyribonucleoside 5'-triphosphate = DNA(n+1) + diphosphate</text>
        <dbReference type="Rhea" id="RHEA:22508"/>
        <dbReference type="Rhea" id="RHEA-COMP:17339"/>
        <dbReference type="Rhea" id="RHEA-COMP:17340"/>
        <dbReference type="ChEBI" id="CHEBI:33019"/>
        <dbReference type="ChEBI" id="CHEBI:61560"/>
        <dbReference type="ChEBI" id="CHEBI:173112"/>
        <dbReference type="EC" id="2.7.7.7"/>
    </reaction>
</comment>
<evidence type="ECO:0000256" key="2">
    <source>
        <dbReference type="ARBA" id="ARBA00014363"/>
    </source>
</evidence>
<feature type="domain" description="DNA polymerase III subunit delta' AAA+ ATPase lid" evidence="9">
    <location>
        <begin position="167"/>
        <end position="206"/>
    </location>
</feature>
<dbReference type="EC" id="2.7.7.7" evidence="1"/>
<dbReference type="EMBL" id="SJOI01000001">
    <property type="protein sequence ID" value="TCL03631.1"/>
    <property type="molecule type" value="Genomic_DNA"/>
</dbReference>
<keyword evidence="3" id="KW-0808">Transferase</keyword>
<name>A0A4R1NDC0_9GAMM</name>
<protein>
    <recommendedName>
        <fullName evidence="2">DNA polymerase III subunit delta'</fullName>
        <ecNumber evidence="1">2.7.7.7</ecNumber>
    </recommendedName>
</protein>
<evidence type="ECO:0000256" key="6">
    <source>
        <dbReference type="ARBA" id="ARBA00022932"/>
    </source>
</evidence>